<name>A0A812LQH7_9DINO</name>
<proteinExistence type="predicted"/>
<keyword evidence="3" id="KW-1185">Reference proteome</keyword>
<protein>
    <submittedName>
        <fullName evidence="2">MCM3AP protein</fullName>
    </submittedName>
</protein>
<evidence type="ECO:0000259" key="1">
    <source>
        <dbReference type="Pfam" id="PF03399"/>
    </source>
</evidence>
<dbReference type="PANTHER" id="PTHR12436">
    <property type="entry name" value="80 KDA MCM3-ASSOCIATED PROTEIN"/>
    <property type="match status" value="1"/>
</dbReference>
<reference evidence="2" key="1">
    <citation type="submission" date="2021-02" db="EMBL/GenBank/DDBJ databases">
        <authorList>
            <person name="Dougan E. K."/>
            <person name="Rhodes N."/>
            <person name="Thang M."/>
            <person name="Chan C."/>
        </authorList>
    </citation>
    <scope>NUCLEOTIDE SEQUENCE</scope>
</reference>
<dbReference type="InterPro" id="IPR005062">
    <property type="entry name" value="SAC3/GANP/THP3_conserved"/>
</dbReference>
<dbReference type="AlphaFoldDB" id="A0A812LQH7"/>
<sequence length="451" mass="50526">MTYLGSFPFVSAMMLSPLEFAEACTRTMLFLITEVLSADVADSRFAVTPSLEQVYAYLRDRSRAVRQDLHLQQPLSARSTEFRECHEYCLRFEMLALFLFSLREPCKAQPDQPGYSRHLGLQAISQTIDPLLTAYREARLQGDDGTLPNEPAIQRYVVLLLLAASPATLPAHLADLDSVVLQHPLLVSAVAACAAFLSGDYVGFLRFYKEADFLSAVALAELADLARLRMLWMIARAYPRSVGDSVKLPGLTKLLACQDEAHARDFLAFHGLTVDDDPQNPQGPRVLLPRKGSVEEDGHPLLGCTTLPEWCRFAGPDALLLAKFACHSRSDVVLGRTDPVENQSLCCNESVVCLAARTDKFMRLASPKFLEADRRPRDWKQVRIPEMDDWFNAVTGLVRKQGYHLDQEGDRFEVLNRKGVLFSLKEQRLVSRDGRRCLASPDFPLLVNIKV</sequence>
<dbReference type="Proteomes" id="UP000604046">
    <property type="component" value="Unassembled WGS sequence"/>
</dbReference>
<evidence type="ECO:0000313" key="3">
    <source>
        <dbReference type="Proteomes" id="UP000604046"/>
    </source>
</evidence>
<organism evidence="2 3">
    <name type="scientific">Symbiodinium natans</name>
    <dbReference type="NCBI Taxonomy" id="878477"/>
    <lineage>
        <taxon>Eukaryota</taxon>
        <taxon>Sar</taxon>
        <taxon>Alveolata</taxon>
        <taxon>Dinophyceae</taxon>
        <taxon>Suessiales</taxon>
        <taxon>Symbiodiniaceae</taxon>
        <taxon>Symbiodinium</taxon>
    </lineage>
</organism>
<dbReference type="EMBL" id="CAJNDS010001169">
    <property type="protein sequence ID" value="CAE7250401.1"/>
    <property type="molecule type" value="Genomic_DNA"/>
</dbReference>
<comment type="caution">
    <text evidence="2">The sequence shown here is derived from an EMBL/GenBank/DDBJ whole genome shotgun (WGS) entry which is preliminary data.</text>
</comment>
<accession>A0A812LQH7</accession>
<dbReference type="GO" id="GO:0005737">
    <property type="term" value="C:cytoplasm"/>
    <property type="evidence" value="ECO:0007669"/>
    <property type="project" value="TreeGrafter"/>
</dbReference>
<evidence type="ECO:0000313" key="2">
    <source>
        <dbReference type="EMBL" id="CAE7250401.1"/>
    </source>
</evidence>
<dbReference type="GO" id="GO:0070390">
    <property type="term" value="C:transcription export complex 2"/>
    <property type="evidence" value="ECO:0007669"/>
    <property type="project" value="TreeGrafter"/>
</dbReference>
<feature type="domain" description="SAC3/GANP/THP3 conserved" evidence="1">
    <location>
        <begin position="22"/>
        <end position="275"/>
    </location>
</feature>
<dbReference type="Pfam" id="PF03399">
    <property type="entry name" value="SAC3_GANP"/>
    <property type="match status" value="1"/>
</dbReference>
<dbReference type="PANTHER" id="PTHR12436:SF3">
    <property type="entry name" value="GERMINAL-CENTER ASSOCIATED NUCLEAR PROTEIN"/>
    <property type="match status" value="1"/>
</dbReference>
<dbReference type="OrthoDB" id="435358at2759"/>
<gene>
    <name evidence="2" type="primary">MCM3AP</name>
    <name evidence="2" type="ORF">SNAT2548_LOCUS12295</name>
</gene>
<dbReference type="InterPro" id="IPR045107">
    <property type="entry name" value="SAC3/GANP/THP3"/>
</dbReference>
<dbReference type="GO" id="GO:0006406">
    <property type="term" value="P:mRNA export from nucleus"/>
    <property type="evidence" value="ECO:0007669"/>
    <property type="project" value="TreeGrafter"/>
</dbReference>
<dbReference type="Gene3D" id="1.25.40.990">
    <property type="match status" value="1"/>
</dbReference>